<feature type="transmembrane region" description="Helical" evidence="1">
    <location>
        <begin position="336"/>
        <end position="358"/>
    </location>
</feature>
<name>A0A9Q0MEB7_BLOTA</name>
<dbReference type="Proteomes" id="UP001142055">
    <property type="component" value="Chromosome 1"/>
</dbReference>
<comment type="caution">
    <text evidence="2">The sequence shown here is derived from an EMBL/GenBank/DDBJ whole genome shotgun (WGS) entry which is preliminary data.</text>
</comment>
<protein>
    <submittedName>
        <fullName evidence="2">Uncharacterized protein</fullName>
    </submittedName>
</protein>
<dbReference type="EMBL" id="JAPWDV010000001">
    <property type="protein sequence ID" value="KAJ6223543.1"/>
    <property type="molecule type" value="Genomic_DNA"/>
</dbReference>
<accession>A0A9Q0MEB7</accession>
<keyword evidence="3" id="KW-1185">Reference proteome</keyword>
<evidence type="ECO:0000313" key="2">
    <source>
        <dbReference type="EMBL" id="KAJ6223543.1"/>
    </source>
</evidence>
<dbReference type="OMA" id="FRIECYA"/>
<proteinExistence type="predicted"/>
<reference evidence="2" key="1">
    <citation type="submission" date="2022-12" db="EMBL/GenBank/DDBJ databases">
        <title>Genome assemblies of Blomia tropicalis.</title>
        <authorList>
            <person name="Cui Y."/>
        </authorList>
    </citation>
    <scope>NUCLEOTIDE SEQUENCE</scope>
    <source>
        <tissue evidence="2">Adult mites</tissue>
    </source>
</reference>
<keyword evidence="1" id="KW-0812">Transmembrane</keyword>
<evidence type="ECO:0000313" key="3">
    <source>
        <dbReference type="Proteomes" id="UP001142055"/>
    </source>
</evidence>
<keyword evidence="1" id="KW-1133">Transmembrane helix</keyword>
<feature type="transmembrane region" description="Helical" evidence="1">
    <location>
        <begin position="6"/>
        <end position="27"/>
    </location>
</feature>
<sequence length="541" mass="62686">MRSYGWISSVLIIELSLWFNVSMGFLAKFNSEQVICQQATMARRFFTLNEMLFFTINSEVFKTFRALNLSSGSISNEYLISSMLTRNNDPFLEAKTIGNDLIWAFMFNVKIKHCHLVANVNLNNYCDRVKQMSQLVVAMLSNRFILFMRYDGKNFGYTIDKNNFLEFRFLIKHLDRYGYINSLTHDPVGDQFITTHSGRHKHICLTLTYFNGDVVVPLPVWDELLNDNLFQTECFQTSEHYNSVINIAGKLYAIHDGGVNQIRINTKRKKVETLNKYTEHEFFNCYHNSSVIYQQKSDPVNKVSLNVGSRKHPKKIRMRSMMNENNDTIETTKSSFGFLSIFTIGLIFTLGMFGYLHYTGNIDSYHWIRMLRDSAHNTYNRSIESLPWKVDLFNRYGGQSESIKFSSKKSYPGTNPSQWNKSMKRNVSTFTNGAKLVNKLNQLQTTEQLQDQLVMVDIINQSNIGNTLTFDQVLNTVLSNLRVEGQFQLADKIEHLAKYIIELERIKALGTYKGTDTERILDKMIMDKKNELIAIVAQLIK</sequence>
<organism evidence="2 3">
    <name type="scientific">Blomia tropicalis</name>
    <name type="common">Mite</name>
    <dbReference type="NCBI Taxonomy" id="40697"/>
    <lineage>
        <taxon>Eukaryota</taxon>
        <taxon>Metazoa</taxon>
        <taxon>Ecdysozoa</taxon>
        <taxon>Arthropoda</taxon>
        <taxon>Chelicerata</taxon>
        <taxon>Arachnida</taxon>
        <taxon>Acari</taxon>
        <taxon>Acariformes</taxon>
        <taxon>Sarcoptiformes</taxon>
        <taxon>Astigmata</taxon>
        <taxon>Glycyphagoidea</taxon>
        <taxon>Echimyopodidae</taxon>
        <taxon>Blomia</taxon>
    </lineage>
</organism>
<dbReference type="AlphaFoldDB" id="A0A9Q0MEB7"/>
<evidence type="ECO:0000256" key="1">
    <source>
        <dbReference type="SAM" id="Phobius"/>
    </source>
</evidence>
<gene>
    <name evidence="2" type="ORF">RDWZM_002088</name>
</gene>
<keyword evidence="1" id="KW-0472">Membrane</keyword>